<dbReference type="InterPro" id="IPR029060">
    <property type="entry name" value="PIN-like_dom_sf"/>
</dbReference>
<keyword evidence="4" id="KW-0614">Plasmid</keyword>
<dbReference type="SMART" id="SM00475">
    <property type="entry name" value="53EXOc"/>
    <property type="match status" value="1"/>
</dbReference>
<keyword evidence="2" id="KW-0378">Hydrolase</keyword>
<dbReference type="InterPro" id="IPR036279">
    <property type="entry name" value="5-3_exonuclease_C_sf"/>
</dbReference>
<proteinExistence type="predicted"/>
<evidence type="ECO:0000256" key="1">
    <source>
        <dbReference type="ARBA" id="ARBA00022722"/>
    </source>
</evidence>
<dbReference type="EMBL" id="CP021084">
    <property type="protein sequence ID" value="ASN83216.1"/>
    <property type="molecule type" value="Genomic_DNA"/>
</dbReference>
<organism evidence="4 5">
    <name type="scientific">Deinococcus ficus</name>
    <dbReference type="NCBI Taxonomy" id="317577"/>
    <lineage>
        <taxon>Bacteria</taxon>
        <taxon>Thermotogati</taxon>
        <taxon>Deinococcota</taxon>
        <taxon>Deinococci</taxon>
        <taxon>Deinococcales</taxon>
        <taxon>Deinococcaceae</taxon>
        <taxon>Deinococcus</taxon>
    </lineage>
</organism>
<dbReference type="AlphaFoldDB" id="A0A221T2Z2"/>
<dbReference type="PANTHER" id="PTHR42646">
    <property type="entry name" value="FLAP ENDONUCLEASE XNI"/>
    <property type="match status" value="1"/>
</dbReference>
<dbReference type="InterPro" id="IPR038969">
    <property type="entry name" value="FEN"/>
</dbReference>
<dbReference type="RefSeq" id="WP_027462666.1">
    <property type="nucleotide sequence ID" value="NZ_CP021084.1"/>
</dbReference>
<dbReference type="SUPFAM" id="SSF47807">
    <property type="entry name" value="5' to 3' exonuclease, C-terminal subdomain"/>
    <property type="match status" value="1"/>
</dbReference>
<geneLocation type="plasmid" evidence="5">
    <name>pdfi3</name>
</geneLocation>
<evidence type="ECO:0000259" key="3">
    <source>
        <dbReference type="SMART" id="SM00475"/>
    </source>
</evidence>
<reference evidence="4 5" key="1">
    <citation type="submission" date="2017-05" db="EMBL/GenBank/DDBJ databases">
        <title>The complete genome sequence of Deinococcus ficus isolated from the rhizosphere of the Ficus religiosa L. in Taiwan.</title>
        <authorList>
            <person name="Wu K.-M."/>
            <person name="Liao T.-L."/>
            <person name="Liu Y.-M."/>
            <person name="Young C.-C."/>
            <person name="Tsai S.-F."/>
        </authorList>
    </citation>
    <scope>NUCLEOTIDE SEQUENCE [LARGE SCALE GENOMIC DNA]</scope>
    <source>
        <strain evidence="4 5">CC-FR2-10</strain>
        <plasmid evidence="5">pdfi3</plasmid>
    </source>
</reference>
<dbReference type="PANTHER" id="PTHR42646:SF2">
    <property type="entry name" value="5'-3' EXONUCLEASE FAMILY PROTEIN"/>
    <property type="match status" value="1"/>
</dbReference>
<dbReference type="InterPro" id="IPR020045">
    <property type="entry name" value="DNA_polI_H3TH"/>
</dbReference>
<protein>
    <recommendedName>
        <fullName evidence="3">5'-3' exonuclease domain-containing protein</fullName>
    </recommendedName>
</protein>
<dbReference type="InterPro" id="IPR020046">
    <property type="entry name" value="5-3_exonucl_a-hlix_arch_N"/>
</dbReference>
<keyword evidence="5" id="KW-1185">Reference proteome</keyword>
<dbReference type="GO" id="GO:0008409">
    <property type="term" value="F:5'-3' exonuclease activity"/>
    <property type="evidence" value="ECO:0007669"/>
    <property type="project" value="InterPro"/>
</dbReference>
<dbReference type="Proteomes" id="UP000259030">
    <property type="component" value="Plasmid pDFI3"/>
</dbReference>
<evidence type="ECO:0000313" key="5">
    <source>
        <dbReference type="Proteomes" id="UP000259030"/>
    </source>
</evidence>
<dbReference type="KEGG" id="dfc:DFI_18635"/>
<evidence type="ECO:0000256" key="2">
    <source>
        <dbReference type="ARBA" id="ARBA00022801"/>
    </source>
</evidence>
<name>A0A221T2Z2_9DEIO</name>
<dbReference type="Pfam" id="PF02739">
    <property type="entry name" value="5_3_exonuc_N"/>
    <property type="match status" value="1"/>
</dbReference>
<dbReference type="GO" id="GO:0033567">
    <property type="term" value="P:DNA replication, Okazaki fragment processing"/>
    <property type="evidence" value="ECO:0007669"/>
    <property type="project" value="InterPro"/>
</dbReference>
<dbReference type="Pfam" id="PF01367">
    <property type="entry name" value="5_3_exonuc"/>
    <property type="match status" value="1"/>
</dbReference>
<gene>
    <name evidence="4" type="ORF">DFI_18635</name>
</gene>
<dbReference type="CDD" id="cd09859">
    <property type="entry name" value="PIN_53EXO"/>
    <property type="match status" value="1"/>
</dbReference>
<dbReference type="Gene3D" id="1.10.150.20">
    <property type="entry name" value="5' to 3' exonuclease, C-terminal subdomain"/>
    <property type="match status" value="1"/>
</dbReference>
<feature type="domain" description="5'-3' exonuclease" evidence="3">
    <location>
        <begin position="2"/>
        <end position="240"/>
    </location>
</feature>
<dbReference type="InterPro" id="IPR002421">
    <property type="entry name" value="5-3_exonuclease"/>
</dbReference>
<keyword evidence="1" id="KW-0540">Nuclease</keyword>
<evidence type="ECO:0000313" key="4">
    <source>
        <dbReference type="EMBL" id="ASN83216.1"/>
    </source>
</evidence>
<dbReference type="GO" id="GO:0003677">
    <property type="term" value="F:DNA binding"/>
    <property type="evidence" value="ECO:0007669"/>
    <property type="project" value="InterPro"/>
</dbReference>
<dbReference type="SUPFAM" id="SSF88723">
    <property type="entry name" value="PIN domain-like"/>
    <property type="match status" value="1"/>
</dbReference>
<accession>A0A221T2Z2</accession>
<dbReference type="Gene3D" id="3.40.50.1010">
    <property type="entry name" value="5'-nuclease"/>
    <property type="match status" value="1"/>
</dbReference>
<dbReference type="GO" id="GO:0017108">
    <property type="term" value="F:5'-flap endonuclease activity"/>
    <property type="evidence" value="ECO:0007669"/>
    <property type="project" value="InterPro"/>
</dbReference>
<sequence length="242" mass="26983">MTHTDLLLDASNLIARSYFSARGFGTRNAVRDRLREYRHALQPRHVIAAIDAPTNFRKQLDPTYKGTRGSKPQALEDLLNHSADLMHELGCICAQADDHEADDVIATLAERAPERVVIVSTDADLHACVRERVSIYSPANRKTFGPDEYAQRYGFPRDRHSLYKALCGCASDNIPGVPDIGHSRACQVVRQAGSVEAVYAQLTGFDHRTQQGLRQVTPDQLQHALTLTTLVIRAPVRRLHPE</sequence>